<gene>
    <name evidence="2" type="ORF">OTERR_18490</name>
</gene>
<dbReference type="PROSITE" id="PS51819">
    <property type="entry name" value="VOC"/>
    <property type="match status" value="1"/>
</dbReference>
<dbReference type="RefSeq" id="WP_149425598.1">
    <property type="nucleotide sequence ID" value="NZ_CP022579.1"/>
</dbReference>
<evidence type="ECO:0000259" key="1">
    <source>
        <dbReference type="PROSITE" id="PS51819"/>
    </source>
</evidence>
<dbReference type="Proteomes" id="UP000323671">
    <property type="component" value="Chromosome"/>
</dbReference>
<protein>
    <recommendedName>
        <fullName evidence="1">VOC domain-containing protein</fullName>
    </recommendedName>
</protein>
<organism evidence="2 3">
    <name type="scientific">Oryzomicrobium terrae</name>
    <dbReference type="NCBI Taxonomy" id="1735038"/>
    <lineage>
        <taxon>Bacteria</taxon>
        <taxon>Pseudomonadati</taxon>
        <taxon>Pseudomonadota</taxon>
        <taxon>Betaproteobacteria</taxon>
        <taxon>Rhodocyclales</taxon>
        <taxon>Rhodocyclaceae</taxon>
        <taxon>Oryzomicrobium</taxon>
    </lineage>
</organism>
<name>A0A5C1E9G5_9RHOO</name>
<dbReference type="Gene3D" id="3.10.180.10">
    <property type="entry name" value="2,3-Dihydroxybiphenyl 1,2-Dioxygenase, domain 1"/>
    <property type="match status" value="1"/>
</dbReference>
<dbReference type="CDD" id="cd07251">
    <property type="entry name" value="VOC_like"/>
    <property type="match status" value="1"/>
</dbReference>
<dbReference type="InterPro" id="IPR037523">
    <property type="entry name" value="VOC_core"/>
</dbReference>
<sequence length="136" mass="15008">MEPRISLITLGVSDLERSRAFYRDGLGFTLRPESQDGIAFFALHGLWLALYPRDALAEDAHLPPSPAVPGAFPGFTLAHNLRTRAEVDEVLAHAVKAGATLVKPAEEVFWGGYSGYFADPDGFLWEVAHNPFIWIE</sequence>
<reference evidence="2 3" key="1">
    <citation type="submission" date="2017-07" db="EMBL/GenBank/DDBJ databases">
        <title>Complete genome sequence of Oryzomicrobium terrae TPP412.</title>
        <authorList>
            <person name="Chiu L.-W."/>
            <person name="Lo K.-J."/>
            <person name="Tsai Y.-M."/>
            <person name="Lin S.-S."/>
            <person name="Kuo C.-H."/>
            <person name="Liu C.-T."/>
        </authorList>
    </citation>
    <scope>NUCLEOTIDE SEQUENCE [LARGE SCALE GENOMIC DNA]</scope>
    <source>
        <strain evidence="2 3">TPP412</strain>
    </source>
</reference>
<dbReference type="AlphaFoldDB" id="A0A5C1E9G5"/>
<dbReference type="KEGG" id="otr:OTERR_18490"/>
<dbReference type="InterPro" id="IPR004360">
    <property type="entry name" value="Glyas_Fos-R_dOase_dom"/>
</dbReference>
<accession>A0A5C1E9G5</accession>
<dbReference type="InterPro" id="IPR029068">
    <property type="entry name" value="Glyas_Bleomycin-R_OHBP_Dase"/>
</dbReference>
<evidence type="ECO:0000313" key="3">
    <source>
        <dbReference type="Proteomes" id="UP000323671"/>
    </source>
</evidence>
<dbReference type="SUPFAM" id="SSF54593">
    <property type="entry name" value="Glyoxalase/Bleomycin resistance protein/Dihydroxybiphenyl dioxygenase"/>
    <property type="match status" value="1"/>
</dbReference>
<dbReference type="EMBL" id="CP022579">
    <property type="protein sequence ID" value="QEL65325.1"/>
    <property type="molecule type" value="Genomic_DNA"/>
</dbReference>
<dbReference type="PANTHER" id="PTHR36503:SF1">
    <property type="entry name" value="BLR2520 PROTEIN"/>
    <property type="match status" value="1"/>
</dbReference>
<dbReference type="PANTHER" id="PTHR36503">
    <property type="entry name" value="BLR2520 PROTEIN"/>
    <property type="match status" value="1"/>
</dbReference>
<proteinExistence type="predicted"/>
<dbReference type="Pfam" id="PF00903">
    <property type="entry name" value="Glyoxalase"/>
    <property type="match status" value="1"/>
</dbReference>
<evidence type="ECO:0000313" key="2">
    <source>
        <dbReference type="EMBL" id="QEL65325.1"/>
    </source>
</evidence>
<feature type="domain" description="VOC" evidence="1">
    <location>
        <begin position="4"/>
        <end position="130"/>
    </location>
</feature>
<keyword evidence="3" id="KW-1185">Reference proteome</keyword>